<dbReference type="Proteomes" id="UP001190700">
    <property type="component" value="Unassembled WGS sequence"/>
</dbReference>
<reference evidence="1 2" key="1">
    <citation type="journal article" date="2015" name="Genome Biol. Evol.">
        <title>Comparative Genomics of a Bacterivorous Green Alga Reveals Evolutionary Causalities and Consequences of Phago-Mixotrophic Mode of Nutrition.</title>
        <authorList>
            <person name="Burns J.A."/>
            <person name="Paasch A."/>
            <person name="Narechania A."/>
            <person name="Kim E."/>
        </authorList>
    </citation>
    <scope>NUCLEOTIDE SEQUENCE [LARGE SCALE GENOMIC DNA]</scope>
    <source>
        <strain evidence="1 2">PLY_AMNH</strain>
    </source>
</reference>
<evidence type="ECO:0000313" key="1">
    <source>
        <dbReference type="EMBL" id="KAK3279459.1"/>
    </source>
</evidence>
<dbReference type="EMBL" id="LGRX02004884">
    <property type="protein sequence ID" value="KAK3279459.1"/>
    <property type="molecule type" value="Genomic_DNA"/>
</dbReference>
<gene>
    <name evidence="1" type="ORF">CYMTET_12660</name>
</gene>
<protein>
    <submittedName>
        <fullName evidence="1">Uncharacterized protein</fullName>
    </submittedName>
</protein>
<sequence length="291" mass="33435">MDQTKWCQMGHREVLSTQLRLIFEATGRETEVAEWLDAYTVTRDRLRKEFVTLAMPLVSAARTLSTSNFLKAKENLQPLQLDKHASAFQIVEQAMAVVRELLEKHLIHRSQLSVAEAEQRVKIFSKMLLDELLGCSVVGNTHAEVVKELRSLGVVFQRVWTSAQELNVAKEGEDQPMEFCFILHQAIRDDDEVTMNLVIQVVDGINKSVLPRAGEISCTIPTNFTQRDCDWDLDKREEHRHMDDPYGCKLCFRGGGIARDPKYRVFLDVAKYIVPRCIWPRHLTIQLQKIS</sequence>
<keyword evidence="2" id="KW-1185">Reference proteome</keyword>
<accession>A0AAE0GK11</accession>
<dbReference type="AlphaFoldDB" id="A0AAE0GK11"/>
<evidence type="ECO:0000313" key="2">
    <source>
        <dbReference type="Proteomes" id="UP001190700"/>
    </source>
</evidence>
<name>A0AAE0GK11_9CHLO</name>
<comment type="caution">
    <text evidence="1">The sequence shown here is derived from an EMBL/GenBank/DDBJ whole genome shotgun (WGS) entry which is preliminary data.</text>
</comment>
<organism evidence="1 2">
    <name type="scientific">Cymbomonas tetramitiformis</name>
    <dbReference type="NCBI Taxonomy" id="36881"/>
    <lineage>
        <taxon>Eukaryota</taxon>
        <taxon>Viridiplantae</taxon>
        <taxon>Chlorophyta</taxon>
        <taxon>Pyramimonadophyceae</taxon>
        <taxon>Pyramimonadales</taxon>
        <taxon>Pyramimonadaceae</taxon>
        <taxon>Cymbomonas</taxon>
    </lineage>
</organism>
<proteinExistence type="predicted"/>